<evidence type="ECO:0000259" key="1">
    <source>
        <dbReference type="SMART" id="SM00871"/>
    </source>
</evidence>
<accession>A0A1F6TRM3</accession>
<dbReference type="Pfam" id="PF06445">
    <property type="entry name" value="GyrI-like"/>
    <property type="match status" value="1"/>
</dbReference>
<comment type="caution">
    <text evidence="2">The sequence shown here is derived from an EMBL/GenBank/DDBJ whole genome shotgun (WGS) entry which is preliminary data.</text>
</comment>
<gene>
    <name evidence="2" type="ORF">A2151_01155</name>
</gene>
<dbReference type="InterPro" id="IPR011256">
    <property type="entry name" value="Reg_factor_effector_dom_sf"/>
</dbReference>
<dbReference type="InterPro" id="IPR010499">
    <property type="entry name" value="AraC_E-bd"/>
</dbReference>
<dbReference type="SMART" id="SM00871">
    <property type="entry name" value="AraC_E_bind"/>
    <property type="match status" value="1"/>
</dbReference>
<dbReference type="EMBL" id="MFSU01000046">
    <property type="protein sequence ID" value="OGI47781.1"/>
    <property type="molecule type" value="Genomic_DNA"/>
</dbReference>
<sequence>MTSGAKKVSIVLGAALALFIAIVLGAAVFLGVFQTVAVEAKTAGPYRIAYLPHTGPYHETRLTIERVAEELKRRDIRFGDAVGIYFDDPAQVPAGQLRSRGGVLVPDEAMLPESVREEIVPPRLVAAAQFHGSPMIGALKVYPKMAQWMSANRYVVAGPALEVYRGDGVVEYQFPIAPK</sequence>
<dbReference type="Gene3D" id="3.20.80.10">
    <property type="entry name" value="Regulatory factor, effector binding domain"/>
    <property type="match status" value="1"/>
</dbReference>
<dbReference type="STRING" id="1817760.A2151_01155"/>
<organism evidence="2 3">
    <name type="scientific">Candidatus Muproteobacteria bacterium RBG_16_65_34</name>
    <dbReference type="NCBI Taxonomy" id="1817760"/>
    <lineage>
        <taxon>Bacteria</taxon>
        <taxon>Pseudomonadati</taxon>
        <taxon>Pseudomonadota</taxon>
        <taxon>Candidatus Muproteobacteria</taxon>
    </lineage>
</organism>
<dbReference type="PANTHER" id="PTHR15949">
    <property type="entry name" value="TESTIS-EXPRESSED PROTEIN 264"/>
    <property type="match status" value="1"/>
</dbReference>
<dbReference type="PANTHER" id="PTHR15949:SF3">
    <property type="entry name" value="TESTIS-EXPRESSED PROTEIN 264"/>
    <property type="match status" value="1"/>
</dbReference>
<proteinExistence type="predicted"/>
<dbReference type="Proteomes" id="UP000178885">
    <property type="component" value="Unassembled WGS sequence"/>
</dbReference>
<reference evidence="2 3" key="1">
    <citation type="journal article" date="2016" name="Nat. Commun.">
        <title>Thousands of microbial genomes shed light on interconnected biogeochemical processes in an aquifer system.</title>
        <authorList>
            <person name="Anantharaman K."/>
            <person name="Brown C.T."/>
            <person name="Hug L.A."/>
            <person name="Sharon I."/>
            <person name="Castelle C.J."/>
            <person name="Probst A.J."/>
            <person name="Thomas B.C."/>
            <person name="Singh A."/>
            <person name="Wilkins M.J."/>
            <person name="Karaoz U."/>
            <person name="Brodie E.L."/>
            <person name="Williams K.H."/>
            <person name="Hubbard S.S."/>
            <person name="Banfield J.F."/>
        </authorList>
    </citation>
    <scope>NUCLEOTIDE SEQUENCE [LARGE SCALE GENOMIC DNA]</scope>
</reference>
<name>A0A1F6TRM3_9PROT</name>
<dbReference type="InterPro" id="IPR029442">
    <property type="entry name" value="GyrI-like"/>
</dbReference>
<evidence type="ECO:0000313" key="3">
    <source>
        <dbReference type="Proteomes" id="UP000178885"/>
    </source>
</evidence>
<dbReference type="AlphaFoldDB" id="A0A1F6TRM3"/>
<dbReference type="SUPFAM" id="SSF55136">
    <property type="entry name" value="Probable bacterial effector-binding domain"/>
    <property type="match status" value="1"/>
</dbReference>
<evidence type="ECO:0000313" key="2">
    <source>
        <dbReference type="EMBL" id="OGI47781.1"/>
    </source>
</evidence>
<feature type="domain" description="AraC effector-binding" evidence="1">
    <location>
        <begin position="36"/>
        <end position="177"/>
    </location>
</feature>
<protein>
    <recommendedName>
        <fullName evidence="1">AraC effector-binding domain-containing protein</fullName>
    </recommendedName>
</protein>